<keyword evidence="4" id="KW-0808">Transferase</keyword>
<feature type="non-terminal residue" evidence="4">
    <location>
        <position position="71"/>
    </location>
</feature>
<keyword evidence="4" id="KW-0418">Kinase</keyword>
<gene>
    <name evidence="4" type="ORF">F7R13_13680</name>
</gene>
<comment type="catalytic activity">
    <reaction evidence="1">
        <text>ATP + protein L-histidine = ADP + protein N-phospho-L-histidine.</text>
        <dbReference type="EC" id="2.7.13.3"/>
    </reaction>
</comment>
<dbReference type="EMBL" id="VZOL01000147">
    <property type="protein sequence ID" value="KAB0676080.1"/>
    <property type="molecule type" value="Genomic_DNA"/>
</dbReference>
<dbReference type="EC" id="2.7.13.3" evidence="2"/>
<dbReference type="AlphaFoldDB" id="A0A6L3NGL5"/>
<evidence type="ECO:0000313" key="4">
    <source>
        <dbReference type="EMBL" id="KAB0676080.1"/>
    </source>
</evidence>
<dbReference type="InterPro" id="IPR003661">
    <property type="entry name" value="HisK_dim/P_dom"/>
</dbReference>
<protein>
    <recommendedName>
        <fullName evidence="2">histidine kinase</fullName>
        <ecNumber evidence="2">2.7.13.3</ecNumber>
    </recommendedName>
</protein>
<proteinExistence type="predicted"/>
<evidence type="ECO:0000259" key="3">
    <source>
        <dbReference type="Pfam" id="PF00512"/>
    </source>
</evidence>
<name>A0A6L3NGL5_9BURK</name>
<reference evidence="4 5" key="1">
    <citation type="submission" date="2019-09" db="EMBL/GenBank/DDBJ databases">
        <title>Draft genome sequences of 48 bacterial type strains from the CCUG.</title>
        <authorList>
            <person name="Tunovic T."/>
            <person name="Pineiro-Iglesias B."/>
            <person name="Unosson C."/>
            <person name="Inganas E."/>
            <person name="Ohlen M."/>
            <person name="Cardew S."/>
            <person name="Jensie-Markopoulos S."/>
            <person name="Salva-Serra F."/>
            <person name="Jaen-Luchoro D."/>
            <person name="Karlsson R."/>
            <person name="Svensson-Stadler L."/>
            <person name="Chun J."/>
            <person name="Moore E."/>
        </authorList>
    </citation>
    <scope>NUCLEOTIDE SEQUENCE [LARGE SCALE GENOMIC DNA]</scope>
    <source>
        <strain evidence="4 5">CCUG 65687</strain>
    </source>
</reference>
<dbReference type="SUPFAM" id="SSF47384">
    <property type="entry name" value="Homodimeric domain of signal transducing histidine kinase"/>
    <property type="match status" value="1"/>
</dbReference>
<dbReference type="Proteomes" id="UP000473571">
    <property type="component" value="Unassembled WGS sequence"/>
</dbReference>
<evidence type="ECO:0000256" key="2">
    <source>
        <dbReference type="ARBA" id="ARBA00012438"/>
    </source>
</evidence>
<organism evidence="4 5">
    <name type="scientific">Burkholderia territorii</name>
    <dbReference type="NCBI Taxonomy" id="1503055"/>
    <lineage>
        <taxon>Bacteria</taxon>
        <taxon>Pseudomonadati</taxon>
        <taxon>Pseudomonadota</taxon>
        <taxon>Betaproteobacteria</taxon>
        <taxon>Burkholderiales</taxon>
        <taxon>Burkholderiaceae</taxon>
        <taxon>Burkholderia</taxon>
        <taxon>Burkholderia cepacia complex</taxon>
    </lineage>
</organism>
<dbReference type="CDD" id="cd00082">
    <property type="entry name" value="HisKA"/>
    <property type="match status" value="1"/>
</dbReference>
<dbReference type="GO" id="GO:0000155">
    <property type="term" value="F:phosphorelay sensor kinase activity"/>
    <property type="evidence" value="ECO:0007669"/>
    <property type="project" value="InterPro"/>
</dbReference>
<feature type="domain" description="Signal transduction histidine kinase dimerisation/phosphoacceptor" evidence="3">
    <location>
        <begin position="28"/>
        <end position="71"/>
    </location>
</feature>
<dbReference type="InterPro" id="IPR036097">
    <property type="entry name" value="HisK_dim/P_sf"/>
</dbReference>
<comment type="caution">
    <text evidence="4">The sequence shown here is derived from an EMBL/GenBank/DDBJ whole genome shotgun (WGS) entry which is preliminary data.</text>
</comment>
<accession>A0A6L3NGL5</accession>
<evidence type="ECO:0000256" key="1">
    <source>
        <dbReference type="ARBA" id="ARBA00000085"/>
    </source>
</evidence>
<evidence type="ECO:0000313" key="5">
    <source>
        <dbReference type="Proteomes" id="UP000473571"/>
    </source>
</evidence>
<dbReference type="Gene3D" id="1.10.287.130">
    <property type="match status" value="1"/>
</dbReference>
<sequence length="71" mass="8144">MRIVRVALGERLGRVARVFPRLTCVRQIEVLGHELRNPLTPISLALELIRNRDGHATPNEIAIIQRQLDHM</sequence>
<dbReference type="Pfam" id="PF00512">
    <property type="entry name" value="HisKA"/>
    <property type="match status" value="1"/>
</dbReference>